<dbReference type="RefSeq" id="WP_146406510.1">
    <property type="nucleotide sequence ID" value="NZ_SJPU01000001.1"/>
</dbReference>
<dbReference type="AlphaFoldDB" id="A0A5C6C5C3"/>
<protein>
    <submittedName>
        <fullName evidence="2">Uncharacterized protein</fullName>
    </submittedName>
</protein>
<dbReference type="Proteomes" id="UP000319908">
    <property type="component" value="Unassembled WGS sequence"/>
</dbReference>
<feature type="transmembrane region" description="Helical" evidence="1">
    <location>
        <begin position="69"/>
        <end position="93"/>
    </location>
</feature>
<organism evidence="2 3">
    <name type="scientific">Allorhodopirellula heiligendammensis</name>
    <dbReference type="NCBI Taxonomy" id="2714739"/>
    <lineage>
        <taxon>Bacteria</taxon>
        <taxon>Pseudomonadati</taxon>
        <taxon>Planctomycetota</taxon>
        <taxon>Planctomycetia</taxon>
        <taxon>Pirellulales</taxon>
        <taxon>Pirellulaceae</taxon>
        <taxon>Allorhodopirellula</taxon>
    </lineage>
</organism>
<keyword evidence="1" id="KW-0812">Transmembrane</keyword>
<comment type="caution">
    <text evidence="2">The sequence shown here is derived from an EMBL/GenBank/DDBJ whole genome shotgun (WGS) entry which is preliminary data.</text>
</comment>
<keyword evidence="1" id="KW-0472">Membrane</keyword>
<name>A0A5C6C5C3_9BACT</name>
<accession>A0A5C6C5C3</accession>
<gene>
    <name evidence="2" type="ORF">Poly21_19410</name>
</gene>
<dbReference type="OrthoDB" id="270282at2"/>
<evidence type="ECO:0000313" key="2">
    <source>
        <dbReference type="EMBL" id="TWU19763.1"/>
    </source>
</evidence>
<feature type="transmembrane region" description="Helical" evidence="1">
    <location>
        <begin position="154"/>
        <end position="172"/>
    </location>
</feature>
<evidence type="ECO:0000256" key="1">
    <source>
        <dbReference type="SAM" id="Phobius"/>
    </source>
</evidence>
<reference evidence="2 3" key="1">
    <citation type="journal article" date="2020" name="Antonie Van Leeuwenhoek">
        <title>Rhodopirellula heiligendammensis sp. nov., Rhodopirellula pilleata sp. nov., and Rhodopirellula solitaria sp. nov. isolated from natural or artificial marine surfaces in Northern Germany and California, USA, and emended description of the genus Rhodopirellula.</title>
        <authorList>
            <person name="Kallscheuer N."/>
            <person name="Wiegand S."/>
            <person name="Jogler M."/>
            <person name="Boedeker C."/>
            <person name="Peeters S.H."/>
            <person name="Rast P."/>
            <person name="Heuer A."/>
            <person name="Jetten M.S.M."/>
            <person name="Rohde M."/>
            <person name="Jogler C."/>
        </authorList>
    </citation>
    <scope>NUCLEOTIDE SEQUENCE [LARGE SCALE GENOMIC DNA]</scope>
    <source>
        <strain evidence="2 3">Poly21</strain>
    </source>
</reference>
<keyword evidence="1" id="KW-1133">Transmembrane helix</keyword>
<dbReference type="EMBL" id="SJPU01000001">
    <property type="protein sequence ID" value="TWU19763.1"/>
    <property type="molecule type" value="Genomic_DNA"/>
</dbReference>
<proteinExistence type="predicted"/>
<evidence type="ECO:0000313" key="3">
    <source>
        <dbReference type="Proteomes" id="UP000319908"/>
    </source>
</evidence>
<keyword evidence="3" id="KW-1185">Reference proteome</keyword>
<sequence length="182" mass="19694">MYKLTCPHCEAANEVSTAKAGGEITCRACHDSIRVPKLGELRQLPLTGDSSAAKVAANAAVGLSGGRSLAFITLGLVCLLSLLGAGFCGVNWATTDVPITTQKHLEALQEHYATASSAQLIREYEDITEYGVDIPTPLHYRTLELEKDAWKYKTLAFAGLAAVSLVLAMIVGRRRREKYLTR</sequence>